<dbReference type="EMBL" id="WBMO01000001">
    <property type="protein sequence ID" value="MDV2474368.1"/>
    <property type="molecule type" value="Genomic_DNA"/>
</dbReference>
<dbReference type="Proteomes" id="UP001275440">
    <property type="component" value="Unassembled WGS sequence"/>
</dbReference>
<dbReference type="InterPro" id="IPR010998">
    <property type="entry name" value="Integrase_recombinase_N"/>
</dbReference>
<evidence type="ECO:0000313" key="4">
    <source>
        <dbReference type="Proteomes" id="UP001275440"/>
    </source>
</evidence>
<comment type="caution">
    <text evidence="3">The sequence shown here is derived from an EMBL/GenBank/DDBJ whole genome shotgun (WGS) entry which is preliminary data.</text>
</comment>
<dbReference type="InterPro" id="IPR011010">
    <property type="entry name" value="DNA_brk_join_enz"/>
</dbReference>
<evidence type="ECO:0000256" key="1">
    <source>
        <dbReference type="ARBA" id="ARBA00023125"/>
    </source>
</evidence>
<sequence>MTGTDTTIDQRDDAPGSRLGLQIPDRYRHDWALFADWCAATDHRPVPAAPESLALFLREHPAAPATQRRRLSAINTVHTTHGYPPPGRTETVRRRLDAARAQRLDRLAPLLHHRAGELPTEGWPSGLFGRRDALLLVLASTGMSFTDITRLRRRDVTVDDGVLVATTRAGERFRLAPDPGTSDNAALVVYRRWAQIHTFLDQHPGTHLLRQHLTDPAEILTDPLDATQARQPLLCPIDRWGHLPFAQAMTPQSVSTLVRAHLAGRAPIRTTLPVAAQEDTDTLVAPHIDLDPGYYERGTAARRRDHEDLADLDDAFDEIEQRADALLDELMRVLEGP</sequence>
<dbReference type="SUPFAM" id="SSF56349">
    <property type="entry name" value="DNA breaking-rejoining enzymes"/>
    <property type="match status" value="1"/>
</dbReference>
<accession>A0ABU3WLP1</accession>
<evidence type="ECO:0008006" key="5">
    <source>
        <dbReference type="Google" id="ProtNLM"/>
    </source>
</evidence>
<organism evidence="3 4">
    <name type="scientific">Rhodococcus zopfii</name>
    <dbReference type="NCBI Taxonomy" id="43772"/>
    <lineage>
        <taxon>Bacteria</taxon>
        <taxon>Bacillati</taxon>
        <taxon>Actinomycetota</taxon>
        <taxon>Actinomycetes</taxon>
        <taxon>Mycobacteriales</taxon>
        <taxon>Nocardiaceae</taxon>
        <taxon>Rhodococcus</taxon>
    </lineage>
</organism>
<name>A0ABU3WLP1_9NOCA</name>
<dbReference type="Gene3D" id="1.10.150.130">
    <property type="match status" value="1"/>
</dbReference>
<dbReference type="Gene3D" id="1.10.443.10">
    <property type="entry name" value="Intergrase catalytic core"/>
    <property type="match status" value="1"/>
</dbReference>
<reference evidence="3 4" key="1">
    <citation type="submission" date="2019-10" db="EMBL/GenBank/DDBJ databases">
        <title>Draft Genome Assembly of Rhodococcus zopfii DSM44189.</title>
        <authorList>
            <person name="Sutton J.M."/>
            <person name="Akob D.M."/>
            <person name="Bushman T.J."/>
        </authorList>
    </citation>
    <scope>NUCLEOTIDE SEQUENCE [LARGE SCALE GENOMIC DNA]</scope>
    <source>
        <strain evidence="3 4">DSM 44189</strain>
    </source>
</reference>
<evidence type="ECO:0000256" key="2">
    <source>
        <dbReference type="ARBA" id="ARBA00023172"/>
    </source>
</evidence>
<keyword evidence="4" id="KW-1185">Reference proteome</keyword>
<keyword evidence="2" id="KW-0233">DNA recombination</keyword>
<gene>
    <name evidence="3" type="ORF">F8M49_01200</name>
</gene>
<protein>
    <recommendedName>
        <fullName evidence="5">Recombinase</fullName>
    </recommendedName>
</protein>
<dbReference type="SUPFAM" id="SSF47823">
    <property type="entry name" value="lambda integrase-like, N-terminal domain"/>
    <property type="match status" value="1"/>
</dbReference>
<proteinExistence type="predicted"/>
<keyword evidence="1" id="KW-0238">DNA-binding</keyword>
<evidence type="ECO:0000313" key="3">
    <source>
        <dbReference type="EMBL" id="MDV2474368.1"/>
    </source>
</evidence>
<dbReference type="InterPro" id="IPR013762">
    <property type="entry name" value="Integrase-like_cat_sf"/>
</dbReference>